<dbReference type="Pfam" id="PF13231">
    <property type="entry name" value="PMT_2"/>
    <property type="match status" value="1"/>
</dbReference>
<feature type="transmembrane region" description="Helical" evidence="8">
    <location>
        <begin position="389"/>
        <end position="407"/>
    </location>
</feature>
<feature type="transmembrane region" description="Helical" evidence="8">
    <location>
        <begin position="217"/>
        <end position="236"/>
    </location>
</feature>
<evidence type="ECO:0000256" key="5">
    <source>
        <dbReference type="ARBA" id="ARBA00022692"/>
    </source>
</evidence>
<reference evidence="11" key="1">
    <citation type="submission" date="2016-10" db="EMBL/GenBank/DDBJ databases">
        <authorList>
            <person name="Varghese N."/>
            <person name="Submissions S."/>
        </authorList>
    </citation>
    <scope>NUCLEOTIDE SEQUENCE [LARGE SCALE GENOMIC DNA]</scope>
    <source>
        <strain evidence="11">DSM 15310</strain>
    </source>
</reference>
<keyword evidence="3" id="KW-0328">Glycosyltransferase</keyword>
<evidence type="ECO:0000256" key="3">
    <source>
        <dbReference type="ARBA" id="ARBA00022676"/>
    </source>
</evidence>
<keyword evidence="6 8" id="KW-1133">Transmembrane helix</keyword>
<feature type="transmembrane region" description="Helical" evidence="8">
    <location>
        <begin position="165"/>
        <end position="197"/>
    </location>
</feature>
<dbReference type="InterPro" id="IPR050297">
    <property type="entry name" value="LipidA_mod_glycosyltrf_83"/>
</dbReference>
<evidence type="ECO:0000256" key="2">
    <source>
        <dbReference type="ARBA" id="ARBA00022475"/>
    </source>
</evidence>
<evidence type="ECO:0000259" key="9">
    <source>
        <dbReference type="Pfam" id="PF13231"/>
    </source>
</evidence>
<feature type="transmembrane region" description="Helical" evidence="8">
    <location>
        <begin position="414"/>
        <end position="433"/>
    </location>
</feature>
<dbReference type="PANTHER" id="PTHR33908">
    <property type="entry name" value="MANNOSYLTRANSFERASE YKCB-RELATED"/>
    <property type="match status" value="1"/>
</dbReference>
<dbReference type="GO" id="GO:0005886">
    <property type="term" value="C:plasma membrane"/>
    <property type="evidence" value="ECO:0007669"/>
    <property type="project" value="UniProtKB-SubCell"/>
</dbReference>
<keyword evidence="5 8" id="KW-0812">Transmembrane</keyword>
<dbReference type="GO" id="GO:0009103">
    <property type="term" value="P:lipopolysaccharide biosynthetic process"/>
    <property type="evidence" value="ECO:0007669"/>
    <property type="project" value="UniProtKB-ARBA"/>
</dbReference>
<feature type="transmembrane region" description="Helical" evidence="8">
    <location>
        <begin position="323"/>
        <end position="341"/>
    </location>
</feature>
<keyword evidence="11" id="KW-1185">Reference proteome</keyword>
<dbReference type="PANTHER" id="PTHR33908:SF3">
    <property type="entry name" value="UNDECAPRENYL PHOSPHATE-ALPHA-4-AMINO-4-DEOXY-L-ARABINOSE ARABINOSYL TRANSFERASE"/>
    <property type="match status" value="1"/>
</dbReference>
<keyword evidence="7 8" id="KW-0472">Membrane</keyword>
<dbReference type="InterPro" id="IPR038731">
    <property type="entry name" value="RgtA/B/C-like"/>
</dbReference>
<proteinExistence type="predicted"/>
<accession>A0A1I0BXM4</accession>
<dbReference type="GO" id="GO:0016763">
    <property type="term" value="F:pentosyltransferase activity"/>
    <property type="evidence" value="ECO:0007669"/>
    <property type="project" value="TreeGrafter"/>
</dbReference>
<dbReference type="OrthoDB" id="9792789at2"/>
<dbReference type="AlphaFoldDB" id="A0A1I0BXM4"/>
<feature type="transmembrane region" description="Helical" evidence="8">
    <location>
        <begin position="68"/>
        <end position="85"/>
    </location>
</feature>
<dbReference type="GO" id="GO:0010041">
    <property type="term" value="P:response to iron(III) ion"/>
    <property type="evidence" value="ECO:0007669"/>
    <property type="project" value="TreeGrafter"/>
</dbReference>
<sequence length="556" mass="62555">MPFPMTSRRWLWLFLLVLGGAFAWQLGSWGPLESSEARYSEIGREMLTGRDWLHPRLLGIQHFHKPPLTYWLTAAGLGLFGVNTVGVRLLPVLAVLAQVGLVYALGLLLFGNDRARALAAAVIYGSLPVVLISALNVTTDVYLATLELAAAYGILRYYAGGGARWLYLFWLGLALAFLTKGPVGFVLPLMAVVGAYFRVPDAERTGLARRPFTVHHALGLLLFVVVGLSWYGYLVAENPAFVRYFLYEHTVERFANAATFNRSKPWWFYVLLAPATSLPWAVALVVRAARTPWATVPRLWRNVLIFWVLVPLLFFSLSKSKLLLYVLPIFPGVALLTTYYLGRCNEAMLHRWYVGILAFFGLLLGLLCLLPIFTAVFELGLEVRPLASIWPAIGVVTMVLTLTIWNQVRIAPRLLVATAIFTAFLLISAKPIMQQNELAFNGSRPLAEFIRQQGLQTRPVVVYDQLLPSLAFELGTLPVFLNDGNPSLNRETQFEPGTSWHRYLLYLDQPEAEAPLRQLLAQHPVLLVKGELKPERQWLLASFQHQEKLGKWVVYW</sequence>
<comment type="subcellular location">
    <subcellularLocation>
        <location evidence="1">Cell membrane</location>
        <topology evidence="1">Multi-pass membrane protein</topology>
    </subcellularLocation>
</comment>
<feature type="transmembrane region" description="Helical" evidence="8">
    <location>
        <begin position="117"/>
        <end position="134"/>
    </location>
</feature>
<gene>
    <name evidence="10" type="ORF">SAMN04487998_1231</name>
</gene>
<dbReference type="Proteomes" id="UP000198697">
    <property type="component" value="Unassembled WGS sequence"/>
</dbReference>
<protein>
    <submittedName>
        <fullName evidence="10">4-amino-4-deoxy-L-arabinose transferase</fullName>
    </submittedName>
</protein>
<dbReference type="EMBL" id="FOHS01000001">
    <property type="protein sequence ID" value="SET11866.1"/>
    <property type="molecule type" value="Genomic_DNA"/>
</dbReference>
<evidence type="ECO:0000256" key="8">
    <source>
        <dbReference type="SAM" id="Phobius"/>
    </source>
</evidence>
<dbReference type="RefSeq" id="WP_092769363.1">
    <property type="nucleotide sequence ID" value="NZ_FOHS01000001.1"/>
</dbReference>
<feature type="transmembrane region" description="Helical" evidence="8">
    <location>
        <begin position="266"/>
        <end position="287"/>
    </location>
</feature>
<feature type="transmembrane region" description="Helical" evidence="8">
    <location>
        <begin position="299"/>
        <end position="317"/>
    </location>
</feature>
<keyword evidence="2" id="KW-1003">Cell membrane</keyword>
<name>A0A1I0BXM4_9BACT</name>
<evidence type="ECO:0000313" key="11">
    <source>
        <dbReference type="Proteomes" id="UP000198697"/>
    </source>
</evidence>
<evidence type="ECO:0000256" key="6">
    <source>
        <dbReference type="ARBA" id="ARBA00022989"/>
    </source>
</evidence>
<evidence type="ECO:0000256" key="7">
    <source>
        <dbReference type="ARBA" id="ARBA00023136"/>
    </source>
</evidence>
<feature type="transmembrane region" description="Helical" evidence="8">
    <location>
        <begin position="92"/>
        <end position="111"/>
    </location>
</feature>
<dbReference type="STRING" id="82805.SAMN04487998_1231"/>
<feature type="transmembrane region" description="Helical" evidence="8">
    <location>
        <begin position="353"/>
        <end position="377"/>
    </location>
</feature>
<evidence type="ECO:0000256" key="1">
    <source>
        <dbReference type="ARBA" id="ARBA00004651"/>
    </source>
</evidence>
<feature type="domain" description="Glycosyltransferase RgtA/B/C/D-like" evidence="9">
    <location>
        <begin position="64"/>
        <end position="230"/>
    </location>
</feature>
<keyword evidence="4 10" id="KW-0808">Transferase</keyword>
<evidence type="ECO:0000256" key="4">
    <source>
        <dbReference type="ARBA" id="ARBA00022679"/>
    </source>
</evidence>
<organism evidence="10 11">
    <name type="scientific">Hymenobacter actinosclerus</name>
    <dbReference type="NCBI Taxonomy" id="82805"/>
    <lineage>
        <taxon>Bacteria</taxon>
        <taxon>Pseudomonadati</taxon>
        <taxon>Bacteroidota</taxon>
        <taxon>Cytophagia</taxon>
        <taxon>Cytophagales</taxon>
        <taxon>Hymenobacteraceae</taxon>
        <taxon>Hymenobacter</taxon>
    </lineage>
</organism>
<evidence type="ECO:0000313" key="10">
    <source>
        <dbReference type="EMBL" id="SET11866.1"/>
    </source>
</evidence>